<dbReference type="Pfam" id="PF07969">
    <property type="entry name" value="Amidohydro_3"/>
    <property type="match status" value="1"/>
</dbReference>
<reference evidence="3" key="1">
    <citation type="journal article" date="2019" name="Int. J. Syst. Evol. Microbiol.">
        <title>The Global Catalogue of Microorganisms (GCM) 10K type strain sequencing project: providing services to taxonomists for standard genome sequencing and annotation.</title>
        <authorList>
            <consortium name="The Broad Institute Genomics Platform"/>
            <consortium name="The Broad Institute Genome Sequencing Center for Infectious Disease"/>
            <person name="Wu L."/>
            <person name="Ma J."/>
        </authorList>
    </citation>
    <scope>NUCLEOTIDE SEQUENCE [LARGE SCALE GENOMIC DNA]</scope>
    <source>
        <strain evidence="3">KCTC 42730</strain>
    </source>
</reference>
<dbReference type="RefSeq" id="WP_377122107.1">
    <property type="nucleotide sequence ID" value="NZ_JBHRSD010000011.1"/>
</dbReference>
<dbReference type="PANTHER" id="PTHR22642">
    <property type="entry name" value="IMIDAZOLONEPROPIONASE"/>
    <property type="match status" value="1"/>
</dbReference>
<accession>A0ABV7CHV9</accession>
<sequence length="491" mass="55099">MSSPLANCPLLDLFNDSITQLNIDSLSCNEFQPEQNHHHEVLLLVGDIYSQRHHYQAMVIQQGMVAAIGSEPQMQGYLQEHNLTCNQTLRLSAAKCIVPGFIQAELDLGTALATSSWFHLGPFGLQGNWQQPMPNYNLHYLSRALSYIDKSLDADEWLLGFGVDLSLLPFSPFLPHSESKEPLSLEFLDSLQLPRPVCIFDKTAERAFINSLATMTLYLTLPDEAKRRFANVRIFSQYIEQQGGLNKDEFAWILHALPQEQILRATHQTEGALKNIIIQALSQGVTTLAVSQARQTHPLHNKVLALFHRMAKTIAEQRGNRVHAIRVLNHKAQPQSADVVYAHPDSLSLDGYLQMRSQPFSKILPLRQMITDNKFVVFASQFPERPLGALRHFDSAVNREMHTAPGYYVGAERHLLPEQRIEMRDALACVTENPAQLIDSPHQLGVLKVGAAADFVVLSHNIFANPDLLKECLVEQTWVAGQCSYSLGEDC</sequence>
<dbReference type="PANTHER" id="PTHR22642:SF2">
    <property type="entry name" value="PROTEIN LONG AFTER FAR-RED 3"/>
    <property type="match status" value="1"/>
</dbReference>
<evidence type="ECO:0000313" key="3">
    <source>
        <dbReference type="Proteomes" id="UP001595453"/>
    </source>
</evidence>
<proteinExistence type="predicted"/>
<feature type="domain" description="Amidohydrolase 3" evidence="1">
    <location>
        <begin position="358"/>
        <end position="485"/>
    </location>
</feature>
<dbReference type="InterPro" id="IPR013108">
    <property type="entry name" value="Amidohydro_3"/>
</dbReference>
<organism evidence="2 3">
    <name type="scientific">Pseudoalteromonas fenneropenaei</name>
    <dbReference type="NCBI Taxonomy" id="1737459"/>
    <lineage>
        <taxon>Bacteria</taxon>
        <taxon>Pseudomonadati</taxon>
        <taxon>Pseudomonadota</taxon>
        <taxon>Gammaproteobacteria</taxon>
        <taxon>Alteromonadales</taxon>
        <taxon>Pseudoalteromonadaceae</taxon>
        <taxon>Pseudoalteromonas</taxon>
    </lineage>
</organism>
<protein>
    <submittedName>
        <fullName evidence="2">Amidohydrolase family protein</fullName>
    </submittedName>
</protein>
<dbReference type="Gene3D" id="3.20.20.140">
    <property type="entry name" value="Metal-dependent hydrolases"/>
    <property type="match status" value="1"/>
</dbReference>
<dbReference type="EMBL" id="JBHRSD010000011">
    <property type="protein sequence ID" value="MFC3032120.1"/>
    <property type="molecule type" value="Genomic_DNA"/>
</dbReference>
<dbReference type="SUPFAM" id="SSF51338">
    <property type="entry name" value="Composite domain of metallo-dependent hydrolases"/>
    <property type="match status" value="1"/>
</dbReference>
<evidence type="ECO:0000259" key="1">
    <source>
        <dbReference type="Pfam" id="PF07969"/>
    </source>
</evidence>
<dbReference type="InterPro" id="IPR011059">
    <property type="entry name" value="Metal-dep_hydrolase_composite"/>
</dbReference>
<comment type="caution">
    <text evidence="2">The sequence shown here is derived from an EMBL/GenBank/DDBJ whole genome shotgun (WGS) entry which is preliminary data.</text>
</comment>
<evidence type="ECO:0000313" key="2">
    <source>
        <dbReference type="EMBL" id="MFC3032120.1"/>
    </source>
</evidence>
<keyword evidence="3" id="KW-1185">Reference proteome</keyword>
<dbReference type="Gene3D" id="2.30.40.10">
    <property type="entry name" value="Urease, subunit C, domain 1"/>
    <property type="match status" value="1"/>
</dbReference>
<gene>
    <name evidence="2" type="ORF">ACFOEE_06285</name>
</gene>
<dbReference type="Proteomes" id="UP001595453">
    <property type="component" value="Unassembled WGS sequence"/>
</dbReference>
<name>A0ABV7CHV9_9GAMM</name>